<keyword evidence="5 7" id="KW-0472">Membrane</keyword>
<dbReference type="RefSeq" id="WP_017747927.1">
    <property type="nucleotide sequence ID" value="NZ_KQ976354.1"/>
</dbReference>
<comment type="caution">
    <text evidence="8">The sequence shown here is derived from an EMBL/GenBank/DDBJ whole genome shotgun (WGS) entry which is preliminary data.</text>
</comment>
<dbReference type="EMBL" id="ANNX02000051">
    <property type="protein sequence ID" value="KYC35630.1"/>
    <property type="molecule type" value="Genomic_DNA"/>
</dbReference>
<gene>
    <name evidence="8" type="ORF">WA1_07380</name>
</gene>
<accession>A0A139WT83</accession>
<dbReference type="PANTHER" id="PTHR30213">
    <property type="entry name" value="INNER MEMBRANE PROTEIN YHJD"/>
    <property type="match status" value="1"/>
</dbReference>
<feature type="transmembrane region" description="Helical" evidence="7">
    <location>
        <begin position="138"/>
        <end position="165"/>
    </location>
</feature>
<evidence type="ECO:0000256" key="1">
    <source>
        <dbReference type="ARBA" id="ARBA00004651"/>
    </source>
</evidence>
<feature type="transmembrane region" description="Helical" evidence="7">
    <location>
        <begin position="29"/>
        <end position="52"/>
    </location>
</feature>
<evidence type="ECO:0000256" key="5">
    <source>
        <dbReference type="ARBA" id="ARBA00023136"/>
    </source>
</evidence>
<dbReference type="GO" id="GO:0005886">
    <property type="term" value="C:plasma membrane"/>
    <property type="evidence" value="ECO:0007669"/>
    <property type="project" value="UniProtKB-SubCell"/>
</dbReference>
<dbReference type="NCBIfam" id="TIGR00765">
    <property type="entry name" value="yihY_not_rbn"/>
    <property type="match status" value="1"/>
</dbReference>
<dbReference type="Proteomes" id="UP000076925">
    <property type="component" value="Unassembled WGS sequence"/>
</dbReference>
<dbReference type="PIRSF" id="PIRSF035875">
    <property type="entry name" value="RNase_BN"/>
    <property type="match status" value="1"/>
</dbReference>
<feature type="region of interest" description="Disordered" evidence="6">
    <location>
        <begin position="290"/>
        <end position="320"/>
    </location>
</feature>
<comment type="subcellular location">
    <subcellularLocation>
        <location evidence="1">Cell membrane</location>
        <topology evidence="1">Multi-pass membrane protein</topology>
    </subcellularLocation>
</comment>
<evidence type="ECO:0000256" key="2">
    <source>
        <dbReference type="ARBA" id="ARBA00022475"/>
    </source>
</evidence>
<evidence type="ECO:0000313" key="9">
    <source>
        <dbReference type="Proteomes" id="UP000076925"/>
    </source>
</evidence>
<keyword evidence="4 7" id="KW-1133">Transmembrane helix</keyword>
<dbReference type="STRING" id="128403.WA1_07380"/>
<evidence type="ECO:0000256" key="3">
    <source>
        <dbReference type="ARBA" id="ARBA00022692"/>
    </source>
</evidence>
<evidence type="ECO:0000256" key="7">
    <source>
        <dbReference type="SAM" id="Phobius"/>
    </source>
</evidence>
<dbReference type="OrthoDB" id="9797028at2"/>
<keyword evidence="3 7" id="KW-0812">Transmembrane</keyword>
<sequence>MNWKEIWGLLQETYKEWSNDKASRLAAALSYYTIFSIAPLLIIVIAIAGAVFGEDAARGAIREQLQGLIGQSGAEVIQTAIENASQPQAGTIASLISIVVLLFGATGLFNELQDSLNTIWEVQPKPGRAVKTMVRQRFASFAMVVAIGFLLLVSLVLSAVLAGIVGYFSNLLPGVDFIWQVINFILGFVITTVLFGLIFKVLPDVKITWNDVLIGAALTSLLFSIGRYLLGQYLGNGSFGSTYGAAGSLVVILAWVNYAAQILFFGAEFTQVYARKYGSRIVPTDNAIPLTESDRRNQGLKSQGNTQVLTRKSPSDRKSLSKLANKFLRSITPSKRIKRRKDR</sequence>
<evidence type="ECO:0000256" key="4">
    <source>
        <dbReference type="ARBA" id="ARBA00022989"/>
    </source>
</evidence>
<name>A0A139WT83_9CYAN</name>
<reference evidence="8 9" key="1">
    <citation type="journal article" date="2013" name="Genome Biol. Evol.">
        <title>Genomes of Stigonematalean cyanobacteria (subsection V) and the evolution of oxygenic photosynthesis from prokaryotes to plastids.</title>
        <authorList>
            <person name="Dagan T."/>
            <person name="Roettger M."/>
            <person name="Stucken K."/>
            <person name="Landan G."/>
            <person name="Koch R."/>
            <person name="Major P."/>
            <person name="Gould S.B."/>
            <person name="Goremykin V.V."/>
            <person name="Rippka R."/>
            <person name="Tandeau de Marsac N."/>
            <person name="Gugger M."/>
            <person name="Lockhart P.J."/>
            <person name="Allen J.F."/>
            <person name="Brune I."/>
            <person name="Maus I."/>
            <person name="Puhler A."/>
            <person name="Martin W.F."/>
        </authorList>
    </citation>
    <scope>NUCLEOTIDE SEQUENCE [LARGE SCALE GENOMIC DNA]</scope>
    <source>
        <strain evidence="8 9">PCC 7110</strain>
    </source>
</reference>
<dbReference type="PANTHER" id="PTHR30213:SF1">
    <property type="entry name" value="INNER MEMBRANE PROTEIN YHJD"/>
    <property type="match status" value="1"/>
</dbReference>
<feature type="transmembrane region" description="Helical" evidence="7">
    <location>
        <begin position="242"/>
        <end position="267"/>
    </location>
</feature>
<proteinExistence type="predicted"/>
<keyword evidence="2" id="KW-1003">Cell membrane</keyword>
<protein>
    <submittedName>
        <fullName evidence="8">Ribonuclease BN</fullName>
    </submittedName>
</protein>
<dbReference type="AlphaFoldDB" id="A0A139WT83"/>
<dbReference type="Pfam" id="PF03631">
    <property type="entry name" value="Virul_fac_BrkB"/>
    <property type="match status" value="1"/>
</dbReference>
<feature type="transmembrane region" description="Helical" evidence="7">
    <location>
        <begin position="211"/>
        <end position="230"/>
    </location>
</feature>
<dbReference type="InterPro" id="IPR017039">
    <property type="entry name" value="Virul_fac_BrkB"/>
</dbReference>
<evidence type="ECO:0000256" key="6">
    <source>
        <dbReference type="SAM" id="MobiDB-lite"/>
    </source>
</evidence>
<feature type="transmembrane region" description="Helical" evidence="7">
    <location>
        <begin position="177"/>
        <end position="199"/>
    </location>
</feature>
<organism evidence="8 9">
    <name type="scientific">Scytonema hofmannii PCC 7110</name>
    <dbReference type="NCBI Taxonomy" id="128403"/>
    <lineage>
        <taxon>Bacteria</taxon>
        <taxon>Bacillati</taxon>
        <taxon>Cyanobacteriota</taxon>
        <taxon>Cyanophyceae</taxon>
        <taxon>Nostocales</taxon>
        <taxon>Scytonemataceae</taxon>
        <taxon>Scytonema</taxon>
    </lineage>
</organism>
<evidence type="ECO:0000313" key="8">
    <source>
        <dbReference type="EMBL" id="KYC35630.1"/>
    </source>
</evidence>
<feature type="compositionally biased region" description="Polar residues" evidence="6">
    <location>
        <begin position="299"/>
        <end position="312"/>
    </location>
</feature>
<keyword evidence="9" id="KW-1185">Reference proteome</keyword>